<feature type="signal peptide" evidence="1">
    <location>
        <begin position="1"/>
        <end position="33"/>
    </location>
</feature>
<evidence type="ECO:0000256" key="1">
    <source>
        <dbReference type="SAM" id="SignalP"/>
    </source>
</evidence>
<evidence type="ECO:0000313" key="3">
    <source>
        <dbReference type="EMBL" id="OGZ00630.1"/>
    </source>
</evidence>
<dbReference type="Proteomes" id="UP000178495">
    <property type="component" value="Unassembled WGS sequence"/>
</dbReference>
<gene>
    <name evidence="3" type="ORF">A3A43_03170</name>
</gene>
<evidence type="ECO:0000313" key="4">
    <source>
        <dbReference type="Proteomes" id="UP000178495"/>
    </source>
</evidence>
<comment type="caution">
    <text evidence="3">The sequence shown here is derived from an EMBL/GenBank/DDBJ whole genome shotgun (WGS) entry which is preliminary data.</text>
</comment>
<dbReference type="SUPFAM" id="SSF47090">
    <property type="entry name" value="PGBD-like"/>
    <property type="match status" value="1"/>
</dbReference>
<dbReference type="InterPro" id="IPR036366">
    <property type="entry name" value="PGBDSf"/>
</dbReference>
<dbReference type="AlphaFoldDB" id="A0A1G2CIQ4"/>
<dbReference type="Pfam" id="PF01471">
    <property type="entry name" value="PG_binding_1"/>
    <property type="match status" value="1"/>
</dbReference>
<reference evidence="3 4" key="1">
    <citation type="journal article" date="2016" name="Nat. Commun.">
        <title>Thousands of microbial genomes shed light on interconnected biogeochemical processes in an aquifer system.</title>
        <authorList>
            <person name="Anantharaman K."/>
            <person name="Brown C.T."/>
            <person name="Hug L.A."/>
            <person name="Sharon I."/>
            <person name="Castelle C.J."/>
            <person name="Probst A.J."/>
            <person name="Thomas B.C."/>
            <person name="Singh A."/>
            <person name="Wilkins M.J."/>
            <person name="Karaoz U."/>
            <person name="Brodie E.L."/>
            <person name="Williams K.H."/>
            <person name="Hubbard S.S."/>
            <person name="Banfield J.F."/>
        </authorList>
    </citation>
    <scope>NUCLEOTIDE SEQUENCE [LARGE SCALE GENOMIC DNA]</scope>
</reference>
<dbReference type="STRING" id="1798652.A3A43_03170"/>
<dbReference type="InterPro" id="IPR002477">
    <property type="entry name" value="Peptidoglycan-bd-like"/>
</dbReference>
<feature type="domain" description="Peptidoglycan binding-like" evidence="2">
    <location>
        <begin position="78"/>
        <end position="137"/>
    </location>
</feature>
<dbReference type="Gene3D" id="1.10.101.10">
    <property type="entry name" value="PGBD-like superfamily/PGBD"/>
    <property type="match status" value="1"/>
</dbReference>
<accession>A0A1G2CIQ4</accession>
<dbReference type="InterPro" id="IPR036365">
    <property type="entry name" value="PGBD-like_sf"/>
</dbReference>
<feature type="chain" id="PRO_5009582331" description="Peptidoglycan binding-like domain-containing protein" evidence="1">
    <location>
        <begin position="34"/>
        <end position="1130"/>
    </location>
</feature>
<name>A0A1G2CIQ4_9BACT</name>
<protein>
    <recommendedName>
        <fullName evidence="2">Peptidoglycan binding-like domain-containing protein</fullName>
    </recommendedName>
</protein>
<evidence type="ECO:0000259" key="2">
    <source>
        <dbReference type="Pfam" id="PF01471"/>
    </source>
</evidence>
<organism evidence="3 4">
    <name type="scientific">Candidatus Liptonbacteria bacterium RIFCSPLOWO2_01_FULL_56_20</name>
    <dbReference type="NCBI Taxonomy" id="1798652"/>
    <lineage>
        <taxon>Bacteria</taxon>
        <taxon>Candidatus Liptoniibacteriota</taxon>
    </lineage>
</organism>
<dbReference type="EMBL" id="MHLC01000030">
    <property type="protein sequence ID" value="OGZ00630.1"/>
    <property type="molecule type" value="Genomic_DNA"/>
</dbReference>
<proteinExistence type="predicted"/>
<sequence length="1130" mass="114114">MSKLNKKFVSAALTLTTSVWMSGAMLLVPVAHAQSTADLQAQIAALLAQIQQLQAQLNASQGGTSSYSFTRDLTVGSRGDDVSALQQILISGGYLTAVSAPTGYFGSLTQAALAKWQAAKGVSPTAGYFGPKTRAAIASVGGVTPPPSGGGPVVAPASGLSVTLSASNPVAGSIISGATTAARIPVFAVDLTAGTASGVTVQTLKFTKQGVLSDTAVSSAYLIESGKVVAQYSSLSSGVISFNGLNLSIAAGQRRTFALAIDPAANLSAGNTVSFYIRSADDITAVDAANNTITENGMFPVSGSIFTVTTVSNPSIAVLTISSSSVGGSVYAGTQNVLVSQWSTSVGNSPVNLASLNFKVIGSANKGDIKNVKLFINGSQVGSTLAQVGADGSAYFDLTGSPARLNTGTSNLQVYADIMGSPSFDFRFELLNSYDVYAVDTQYNVPVSVTVTGGSGALVTILQGTITVSLASDTPTGNVAKGGSGTALGKFTVYAAGEPVKVKFLDYRLTFTGTAADASSTIAVIANQVKNITLVDDAGVQVGTTMNTPTNTDSTACANTAGVSNMLYTNCFGTNASNINYIVPANTTRVLSLRADIQSTATFSTIQALLLGNSLNLQGQISSQTGSSGAVNGSALTLAANALTVAKESSFGNQTYAKGKQNAKIASFVLRASSAEGVNVANMTVRSNTSSTNFQNLKLRVGSTQYGITQGTLSNDTDYTFSGNLTVPAGGSITVDAYADILSTNTGAMAGVASFKSCTGTGVMTNSSISCAAATGFSITSFPNGQTVTVSTGPTFTIALNSNTSPTKQLVMGTTGVSLASFDFTDSANIEPIKITDLTITQNTGASVNQQFRNLTLWNGAAQIAGPISLSSAAPSYSAVFSGMGTTIVVPQGGITTLTLKGDVPSFADGCGGSSTCTGLENTTSTFQVGASSTASTVALGADSNAAATHSSGTPISNAFTILRSKLTITGASQGSTSGRTRQSNDYIGNLTMSAASSYQVTVNTITLKFEGQAVSNGTAISVDLIDPSTNTRWGGAGAASTCTTGPGNSCTASFSFSSANSIGAGTSKALRLQVNSSNFFNAGTVSDSVSITIKNNTDVDWGDGSTTTGLSLDSVDVGTGIVISSVSYE</sequence>
<keyword evidence="1" id="KW-0732">Signal</keyword>